<proteinExistence type="predicted"/>
<evidence type="ECO:0000313" key="2">
    <source>
        <dbReference type="RefSeq" id="XP_018466626.2"/>
    </source>
</evidence>
<name>A0A6J0M4Q6_RAPSA</name>
<accession>A0A6J0M4Q6</accession>
<evidence type="ECO:0000313" key="1">
    <source>
        <dbReference type="Proteomes" id="UP000504610"/>
    </source>
</evidence>
<reference evidence="1" key="1">
    <citation type="journal article" date="2019" name="Database">
        <title>The radish genome database (RadishGD): an integrated information resource for radish genomics.</title>
        <authorList>
            <person name="Yu H.J."/>
            <person name="Baek S."/>
            <person name="Lee Y.J."/>
            <person name="Cho A."/>
            <person name="Mun J.H."/>
        </authorList>
    </citation>
    <scope>NUCLEOTIDE SEQUENCE [LARGE SCALE GENOMIC DNA]</scope>
    <source>
        <strain evidence="1">cv. WK10039</strain>
    </source>
</reference>
<dbReference type="OrthoDB" id="270417at2759"/>
<dbReference type="Proteomes" id="UP000504610">
    <property type="component" value="Chromosome 7"/>
</dbReference>
<dbReference type="AlphaFoldDB" id="A0A6J0M4Q6"/>
<keyword evidence="1" id="KW-1185">Reference proteome</keyword>
<gene>
    <name evidence="2" type="primary">LOC108838157</name>
</gene>
<dbReference type="GeneID" id="108838157"/>
<dbReference type="RefSeq" id="XP_018466626.2">
    <property type="nucleotide sequence ID" value="XM_018611124.2"/>
</dbReference>
<dbReference type="KEGG" id="rsz:108838157"/>
<reference evidence="2" key="2">
    <citation type="submission" date="2025-08" db="UniProtKB">
        <authorList>
            <consortium name="RefSeq"/>
        </authorList>
    </citation>
    <scope>IDENTIFICATION</scope>
    <source>
        <tissue evidence="2">Leaf</tissue>
    </source>
</reference>
<organism evidence="1 2">
    <name type="scientific">Raphanus sativus</name>
    <name type="common">Radish</name>
    <name type="synonym">Raphanus raphanistrum var. sativus</name>
    <dbReference type="NCBI Taxonomy" id="3726"/>
    <lineage>
        <taxon>Eukaryota</taxon>
        <taxon>Viridiplantae</taxon>
        <taxon>Streptophyta</taxon>
        <taxon>Embryophyta</taxon>
        <taxon>Tracheophyta</taxon>
        <taxon>Spermatophyta</taxon>
        <taxon>Magnoliopsida</taxon>
        <taxon>eudicotyledons</taxon>
        <taxon>Gunneridae</taxon>
        <taxon>Pentapetalae</taxon>
        <taxon>rosids</taxon>
        <taxon>malvids</taxon>
        <taxon>Brassicales</taxon>
        <taxon>Brassicaceae</taxon>
        <taxon>Brassiceae</taxon>
        <taxon>Raphanus</taxon>
    </lineage>
</organism>
<protein>
    <submittedName>
        <fullName evidence="2">Transcriptional adapter ADA2a-like</fullName>
    </submittedName>
</protein>
<sequence>MQSPCFPLPGLFRTNGKSKDELLAMSKEHVVKIETPALLMNLSPKEELPMSAEIKYVTTSVPCAIFPCLDLMLSLQIGSLLVCIYPITSLFDIQIVWS</sequence>